<keyword evidence="2" id="KW-0479">Metal-binding</keyword>
<sequence>MIIKNNIKYACEPCIKGHKVAGCDHSDRPLIQVKRKGRPSTACFHCKELRMVRNVNPSGSCKCHSKKATSSCGCTEGNPCKCHTRRKRGQNKVSEALDNIPNFSINTPTSLKDEDINALLDPLPNVFSSVVSSNNECQNITPPTMTSDFSTKDDKIDSFSKIHIPIEDLNRNNNSSLYDLNGDLHDDESWSLSNPTLGDLSNYNILDQNFGLDYSFRLDEVGIDEQAKIQRNDNK</sequence>
<keyword evidence="3" id="KW-0862">Zinc</keyword>
<dbReference type="InterPro" id="IPR001083">
    <property type="entry name" value="Cu_fist_DNA-bd_dom"/>
</dbReference>
<dbReference type="Gene3D" id="3.90.430.10">
    <property type="entry name" value="Copper fist DNA-binding domain"/>
    <property type="match status" value="1"/>
</dbReference>
<evidence type="ECO:0000256" key="4">
    <source>
        <dbReference type="ARBA" id="ARBA00023008"/>
    </source>
</evidence>
<reference evidence="9 10" key="1">
    <citation type="submission" date="2017-04" db="EMBL/GenBank/DDBJ databases">
        <authorList>
            <person name="Afonso C.L."/>
            <person name="Miller P.J."/>
            <person name="Scott M.A."/>
            <person name="Spackman E."/>
            <person name="Goraichik I."/>
            <person name="Dimitrov K.M."/>
            <person name="Suarez D.L."/>
            <person name="Swayne D.E."/>
        </authorList>
    </citation>
    <scope>NUCLEOTIDE SEQUENCE [LARGE SCALE GENOMIC DNA]</scope>
</reference>
<dbReference type="GO" id="GO:0005507">
    <property type="term" value="F:copper ion binding"/>
    <property type="evidence" value="ECO:0007669"/>
    <property type="project" value="InterPro"/>
</dbReference>
<accession>A0A1X7QYQ9</accession>
<keyword evidence="7" id="KW-0539">Nucleus</keyword>
<dbReference type="SUPFAM" id="SSF57879">
    <property type="entry name" value="Zinc domain conserved in yeast copper-regulated transcription factors"/>
    <property type="match status" value="1"/>
</dbReference>
<dbReference type="SMART" id="SM00412">
    <property type="entry name" value="Cu_FIST"/>
    <property type="match status" value="1"/>
</dbReference>
<dbReference type="FunFam" id="3.90.430.10:FF:000001">
    <property type="entry name" value="Copper fist DNA-binding protein"/>
    <property type="match status" value="1"/>
</dbReference>
<feature type="domain" description="Copper-fist" evidence="8">
    <location>
        <begin position="1"/>
        <end position="40"/>
    </location>
</feature>
<evidence type="ECO:0000256" key="7">
    <source>
        <dbReference type="ARBA" id="ARBA00023242"/>
    </source>
</evidence>
<dbReference type="AlphaFoldDB" id="A0A1X7QYQ9"/>
<keyword evidence="5" id="KW-0805">Transcription regulation</keyword>
<dbReference type="EMBL" id="FXLY01000002">
    <property type="protein sequence ID" value="SMN18538.1"/>
    <property type="molecule type" value="Genomic_DNA"/>
</dbReference>
<dbReference type="Pfam" id="PF00649">
    <property type="entry name" value="Copper-fist"/>
    <property type="match status" value="1"/>
</dbReference>
<evidence type="ECO:0000256" key="3">
    <source>
        <dbReference type="ARBA" id="ARBA00022833"/>
    </source>
</evidence>
<dbReference type="GO" id="GO:0000981">
    <property type="term" value="F:DNA-binding transcription factor activity, RNA polymerase II-specific"/>
    <property type="evidence" value="ECO:0007669"/>
    <property type="project" value="TreeGrafter"/>
</dbReference>
<comment type="subcellular location">
    <subcellularLocation>
        <location evidence="1">Nucleus</location>
    </subcellularLocation>
</comment>
<dbReference type="Proteomes" id="UP000196158">
    <property type="component" value="Unassembled WGS sequence"/>
</dbReference>
<evidence type="ECO:0000256" key="1">
    <source>
        <dbReference type="ARBA" id="ARBA00004123"/>
    </source>
</evidence>
<dbReference type="GO" id="GO:0005634">
    <property type="term" value="C:nucleus"/>
    <property type="evidence" value="ECO:0007669"/>
    <property type="project" value="UniProtKB-SubCell"/>
</dbReference>
<evidence type="ECO:0000259" key="8">
    <source>
        <dbReference type="PROSITE" id="PS50073"/>
    </source>
</evidence>
<evidence type="ECO:0000256" key="6">
    <source>
        <dbReference type="ARBA" id="ARBA00023163"/>
    </source>
</evidence>
<dbReference type="GO" id="GO:0006878">
    <property type="term" value="P:intracellular copper ion homeostasis"/>
    <property type="evidence" value="ECO:0007669"/>
    <property type="project" value="TreeGrafter"/>
</dbReference>
<dbReference type="GO" id="GO:0045944">
    <property type="term" value="P:positive regulation of transcription by RNA polymerase II"/>
    <property type="evidence" value="ECO:0007669"/>
    <property type="project" value="TreeGrafter"/>
</dbReference>
<dbReference type="SMART" id="SM01090">
    <property type="entry name" value="Copper-fist"/>
    <property type="match status" value="1"/>
</dbReference>
<proteinExistence type="predicted"/>
<dbReference type="GO" id="GO:0006879">
    <property type="term" value="P:intracellular iron ion homeostasis"/>
    <property type="evidence" value="ECO:0007669"/>
    <property type="project" value="TreeGrafter"/>
</dbReference>
<organism evidence="9 10">
    <name type="scientific">Maudiozyma saulgeensis</name>
    <dbReference type="NCBI Taxonomy" id="1789683"/>
    <lineage>
        <taxon>Eukaryota</taxon>
        <taxon>Fungi</taxon>
        <taxon>Dikarya</taxon>
        <taxon>Ascomycota</taxon>
        <taxon>Saccharomycotina</taxon>
        <taxon>Saccharomycetes</taxon>
        <taxon>Saccharomycetales</taxon>
        <taxon>Saccharomycetaceae</taxon>
        <taxon>Maudiozyma</taxon>
    </lineage>
</organism>
<name>A0A1X7QYQ9_9SACH</name>
<evidence type="ECO:0000256" key="2">
    <source>
        <dbReference type="ARBA" id="ARBA00022723"/>
    </source>
</evidence>
<evidence type="ECO:0000313" key="10">
    <source>
        <dbReference type="Proteomes" id="UP000196158"/>
    </source>
</evidence>
<dbReference type="STRING" id="1789683.A0A1X7QYQ9"/>
<dbReference type="PANTHER" id="PTHR28088">
    <property type="entry name" value="TRANSCRIPTIONAL ACTIVATOR HAA1-RELATED"/>
    <property type="match status" value="1"/>
</dbReference>
<gene>
    <name evidence="9" type="ORF">KASA_0Q10362G</name>
</gene>
<keyword evidence="4" id="KW-0186">Copper</keyword>
<dbReference type="PANTHER" id="PTHR28088:SF5">
    <property type="entry name" value="TRANSCRIPTIONAL ACTIVATOR HAA1-RELATED"/>
    <property type="match status" value="1"/>
</dbReference>
<dbReference type="InterPro" id="IPR051763">
    <property type="entry name" value="Copper_Homeo_Regul"/>
</dbReference>
<evidence type="ECO:0000256" key="5">
    <source>
        <dbReference type="ARBA" id="ARBA00023015"/>
    </source>
</evidence>
<evidence type="ECO:0000313" key="9">
    <source>
        <dbReference type="EMBL" id="SMN18538.1"/>
    </source>
</evidence>
<dbReference type="InterPro" id="IPR036395">
    <property type="entry name" value="Cu_fist_DNA-bd_dom_sf"/>
</dbReference>
<dbReference type="GO" id="GO:0000978">
    <property type="term" value="F:RNA polymerase II cis-regulatory region sequence-specific DNA binding"/>
    <property type="evidence" value="ECO:0007669"/>
    <property type="project" value="TreeGrafter"/>
</dbReference>
<keyword evidence="10" id="KW-1185">Reference proteome</keyword>
<dbReference type="PRINTS" id="PR00617">
    <property type="entry name" value="COPPERFIST"/>
</dbReference>
<protein>
    <submittedName>
        <fullName evidence="9">Similar to Saccharomyces cerevisiae YGL166W CUP2 Copper-binding transcription factor</fullName>
    </submittedName>
</protein>
<keyword evidence="6" id="KW-0804">Transcription</keyword>
<dbReference type="OrthoDB" id="5600085at2759"/>
<dbReference type="PROSITE" id="PS50073">
    <property type="entry name" value="COPPER_FIST_2"/>
    <property type="match status" value="1"/>
</dbReference>